<reference evidence="8 9" key="1">
    <citation type="submission" date="2018-08" db="EMBL/GenBank/DDBJ databases">
        <title>A genome reference for cultivated species of the human gut microbiota.</title>
        <authorList>
            <person name="Zou Y."/>
            <person name="Xue W."/>
            <person name="Luo G."/>
        </authorList>
    </citation>
    <scope>NUCLEOTIDE SEQUENCE [LARGE SCALE GENOMIC DNA]</scope>
    <source>
        <strain evidence="8 9">AM40-30BH</strain>
    </source>
</reference>
<proteinExistence type="inferred from homology"/>
<evidence type="ECO:0000256" key="5">
    <source>
        <dbReference type="ARBA" id="ARBA00023237"/>
    </source>
</evidence>
<evidence type="ECO:0000313" key="9">
    <source>
        <dbReference type="Proteomes" id="UP000284379"/>
    </source>
</evidence>
<dbReference type="SUPFAM" id="SSF48452">
    <property type="entry name" value="TPR-like"/>
    <property type="match status" value="1"/>
</dbReference>
<keyword evidence="4" id="KW-0472">Membrane</keyword>
<feature type="domain" description="SusD-like N-terminal" evidence="7">
    <location>
        <begin position="98"/>
        <end position="235"/>
    </location>
</feature>
<gene>
    <name evidence="8" type="ORF">DW888_10580</name>
</gene>
<comment type="similarity">
    <text evidence="2">Belongs to the SusD family.</text>
</comment>
<comment type="caution">
    <text evidence="8">The sequence shown here is derived from an EMBL/GenBank/DDBJ whole genome shotgun (WGS) entry which is preliminary data.</text>
</comment>
<dbReference type="PROSITE" id="PS51257">
    <property type="entry name" value="PROKAR_LIPOPROTEIN"/>
    <property type="match status" value="1"/>
</dbReference>
<dbReference type="Gene3D" id="1.25.40.390">
    <property type="match status" value="1"/>
</dbReference>
<evidence type="ECO:0000259" key="7">
    <source>
        <dbReference type="Pfam" id="PF14322"/>
    </source>
</evidence>
<dbReference type="InterPro" id="IPR011990">
    <property type="entry name" value="TPR-like_helical_dom_sf"/>
</dbReference>
<name>A0A413VPT6_9BACE</name>
<dbReference type="GO" id="GO:0009279">
    <property type="term" value="C:cell outer membrane"/>
    <property type="evidence" value="ECO:0007669"/>
    <property type="project" value="UniProtKB-SubCell"/>
</dbReference>
<keyword evidence="5" id="KW-0998">Cell outer membrane</keyword>
<evidence type="ECO:0000256" key="4">
    <source>
        <dbReference type="ARBA" id="ARBA00023136"/>
    </source>
</evidence>
<evidence type="ECO:0000313" key="8">
    <source>
        <dbReference type="EMBL" id="RHB35552.1"/>
    </source>
</evidence>
<protein>
    <submittedName>
        <fullName evidence="8">RagB/SusD family nutrient uptake outer membrane protein</fullName>
    </submittedName>
</protein>
<comment type="subcellular location">
    <subcellularLocation>
        <location evidence="1">Cell outer membrane</location>
    </subcellularLocation>
</comment>
<dbReference type="Pfam" id="PF14322">
    <property type="entry name" value="SusD-like_3"/>
    <property type="match status" value="1"/>
</dbReference>
<dbReference type="InterPro" id="IPR012944">
    <property type="entry name" value="SusD_RagB_dom"/>
</dbReference>
<evidence type="ECO:0000256" key="3">
    <source>
        <dbReference type="ARBA" id="ARBA00022729"/>
    </source>
</evidence>
<dbReference type="EMBL" id="QSGO01000006">
    <property type="protein sequence ID" value="RHB35552.1"/>
    <property type="molecule type" value="Genomic_DNA"/>
</dbReference>
<accession>A0A413VPT6</accession>
<evidence type="ECO:0000256" key="2">
    <source>
        <dbReference type="ARBA" id="ARBA00006275"/>
    </source>
</evidence>
<dbReference type="AlphaFoldDB" id="A0A413VPT6"/>
<organism evidence="8 9">
    <name type="scientific">Bacteroides nordii</name>
    <dbReference type="NCBI Taxonomy" id="291645"/>
    <lineage>
        <taxon>Bacteria</taxon>
        <taxon>Pseudomonadati</taxon>
        <taxon>Bacteroidota</taxon>
        <taxon>Bacteroidia</taxon>
        <taxon>Bacteroidales</taxon>
        <taxon>Bacteroidaceae</taxon>
        <taxon>Bacteroides</taxon>
    </lineage>
</organism>
<sequence>MKKLFIIYVIAASIGFSSCTGLFGEGQLDMAPVEDINEDKIFSDYAMFRQYADQTYSYMPGHLGRLWNSLVSSMGDESRNKGGCTAIFNNGAWDGTQMESSNKMFDANNEISTMWQNMYIGIRKTNKIIENIDRIPNFPSQEIRDRCLGEAYFLRAFFYFELIKRWGGVPIIDHTLTLNKDNLDLPRDTYEKCVEFIVNDCNTAANGLLPLKYADADNGRASVGAAKALKSRVLLYAARPLHNPSNDITKWEKAAKAAKDVIDLKLYTLYPDYVNMFFQPVCSEIIMNRPRIKMNFEQGHTNGSTFWTRFIATQGYDGWAGEWVTQNMVDMFEDSKGYPITNSKIYKDEDPYANRDPRLDMCVLRNDRFWYNRKLEFWVSANGKETGRDKGTTHINVLGYAIAKFWPEAHQRYKGTSTYMNYIFFRYAEILLNFAEAQNEVGGPESSLEGLSVRDVLTELRGRVGQVPVPTDISDTKEKMRERIYNERGVELCFEEHRWYDVLSWHKGVEYFNKDIYGIRVVKNTDGTFTYSREKYETPTFKEHMHLYPIPNNEVYKSAVLEQNPGWK</sequence>
<evidence type="ECO:0000256" key="1">
    <source>
        <dbReference type="ARBA" id="ARBA00004442"/>
    </source>
</evidence>
<keyword evidence="3" id="KW-0732">Signal</keyword>
<dbReference type="Pfam" id="PF07980">
    <property type="entry name" value="SusD_RagB"/>
    <property type="match status" value="1"/>
</dbReference>
<dbReference type="CDD" id="cd08977">
    <property type="entry name" value="SusD"/>
    <property type="match status" value="1"/>
</dbReference>
<dbReference type="InterPro" id="IPR033985">
    <property type="entry name" value="SusD-like_N"/>
</dbReference>
<evidence type="ECO:0000259" key="6">
    <source>
        <dbReference type="Pfam" id="PF07980"/>
    </source>
</evidence>
<feature type="domain" description="RagB/SusD" evidence="6">
    <location>
        <begin position="284"/>
        <end position="567"/>
    </location>
</feature>
<dbReference type="Proteomes" id="UP000284379">
    <property type="component" value="Unassembled WGS sequence"/>
</dbReference>
<dbReference type="RefSeq" id="WP_122201505.1">
    <property type="nucleotide sequence ID" value="NZ_CABJFV010000006.1"/>
</dbReference>